<protein>
    <submittedName>
        <fullName evidence="1">Uncharacterized protein</fullName>
    </submittedName>
</protein>
<dbReference type="AlphaFoldDB" id="C4J8E1"/>
<organism evidence="1">
    <name type="scientific">Zea mays</name>
    <name type="common">Maize</name>
    <dbReference type="NCBI Taxonomy" id="4577"/>
    <lineage>
        <taxon>Eukaryota</taxon>
        <taxon>Viridiplantae</taxon>
        <taxon>Streptophyta</taxon>
        <taxon>Embryophyta</taxon>
        <taxon>Tracheophyta</taxon>
        <taxon>Spermatophyta</taxon>
        <taxon>Magnoliopsida</taxon>
        <taxon>Liliopsida</taxon>
        <taxon>Poales</taxon>
        <taxon>Poaceae</taxon>
        <taxon>PACMAD clade</taxon>
        <taxon>Panicoideae</taxon>
        <taxon>Andropogonodae</taxon>
        <taxon>Andropogoneae</taxon>
        <taxon>Tripsacinae</taxon>
        <taxon>Zea</taxon>
    </lineage>
</organism>
<proteinExistence type="evidence at transcript level"/>
<evidence type="ECO:0000313" key="1">
    <source>
        <dbReference type="EMBL" id="ACR37441.1"/>
    </source>
</evidence>
<accession>C4J8E1</accession>
<sequence length="18" mass="2100">MHSTVADAVRKYSFYVII</sequence>
<reference evidence="1" key="1">
    <citation type="journal article" date="2009" name="PLoS Genet.">
        <title>Sequencing, mapping, and analysis of 27,455 maize full-length cDNAs.</title>
        <authorList>
            <person name="Soderlund C."/>
            <person name="Descour A."/>
            <person name="Kudrna D."/>
            <person name="Bomhoff M."/>
            <person name="Boyd L."/>
            <person name="Currie J."/>
            <person name="Angelova A."/>
            <person name="Collura K."/>
            <person name="Wissotski M."/>
            <person name="Ashley E."/>
            <person name="Morrow D."/>
            <person name="Fernandes J."/>
            <person name="Walbot V."/>
            <person name="Yu Y."/>
        </authorList>
    </citation>
    <scope>NUCLEOTIDE SEQUENCE</scope>
    <source>
        <strain evidence="1">B73</strain>
    </source>
</reference>
<dbReference type="EMBL" id="BT087088">
    <property type="protein sequence ID" value="ACR37441.1"/>
    <property type="molecule type" value="mRNA"/>
</dbReference>
<name>C4J8E1_MAIZE</name>